<keyword evidence="3" id="KW-0645">Protease</keyword>
<feature type="transmembrane region" description="Helical" evidence="1">
    <location>
        <begin position="55"/>
        <end position="76"/>
    </location>
</feature>
<sequence>MEMRLDGQRIRNIFGLGHPFATQWSLALLLGWLAFRIYRLTLPWIVGQFSLQDVVSYTIAVFYGPSALLLLALFAAHRRWCFPDIRFMGDIRRQHVVQGIAAVSAIYLAAYATTLWLGQPREVTMSTLYDHKTPTQIAVMVACLLLLPPVVEELAFRHFLLSILPFKRNRWVAAVAVVATATFFSYQHHGSYQFMTTFLALFALGLVFALARIRSDGLVLPISLHAYAIAFALTCDQVVARIQA</sequence>
<protein>
    <submittedName>
        <fullName evidence="3">CAAX protease self-immunity family protein</fullName>
    </submittedName>
</protein>
<feature type="transmembrane region" description="Helical" evidence="1">
    <location>
        <begin position="12"/>
        <end position="35"/>
    </location>
</feature>
<feature type="transmembrane region" description="Helical" evidence="1">
    <location>
        <begin position="168"/>
        <end position="186"/>
    </location>
</feature>
<feature type="transmembrane region" description="Helical" evidence="1">
    <location>
        <begin position="137"/>
        <end position="156"/>
    </location>
</feature>
<keyword evidence="1" id="KW-0472">Membrane</keyword>
<keyword evidence="3" id="KW-0378">Hydrolase</keyword>
<feature type="transmembrane region" description="Helical" evidence="1">
    <location>
        <begin position="218"/>
        <end position="240"/>
    </location>
</feature>
<evidence type="ECO:0000313" key="4">
    <source>
        <dbReference type="Proteomes" id="UP000029413"/>
    </source>
</evidence>
<dbReference type="GO" id="GO:0004175">
    <property type="term" value="F:endopeptidase activity"/>
    <property type="evidence" value="ECO:0007669"/>
    <property type="project" value="UniProtKB-ARBA"/>
</dbReference>
<feature type="transmembrane region" description="Helical" evidence="1">
    <location>
        <begin position="96"/>
        <end position="117"/>
    </location>
</feature>
<dbReference type="KEGG" id="bcen:DM39_2036"/>
<proteinExistence type="predicted"/>
<keyword evidence="1" id="KW-0812">Transmembrane</keyword>
<name>A0AAN0RRD2_9BURK</name>
<keyword evidence="4" id="KW-1185">Reference proteome</keyword>
<accession>A0AAN0RRD2</accession>
<evidence type="ECO:0000313" key="3">
    <source>
        <dbReference type="EMBL" id="AIO32417.1"/>
    </source>
</evidence>
<evidence type="ECO:0000259" key="2">
    <source>
        <dbReference type="Pfam" id="PF02517"/>
    </source>
</evidence>
<dbReference type="GO" id="GO:0080120">
    <property type="term" value="P:CAAX-box protein maturation"/>
    <property type="evidence" value="ECO:0007669"/>
    <property type="project" value="UniProtKB-ARBA"/>
</dbReference>
<feature type="transmembrane region" description="Helical" evidence="1">
    <location>
        <begin position="192"/>
        <end position="211"/>
    </location>
</feature>
<keyword evidence="1" id="KW-1133">Transmembrane helix</keyword>
<dbReference type="GO" id="GO:0006508">
    <property type="term" value="P:proteolysis"/>
    <property type="evidence" value="ECO:0007669"/>
    <property type="project" value="UniProtKB-KW"/>
</dbReference>
<evidence type="ECO:0000256" key="1">
    <source>
        <dbReference type="SAM" id="Phobius"/>
    </source>
</evidence>
<gene>
    <name evidence="3" type="ORF">DM39_2036</name>
</gene>
<organism evidence="3 4">
    <name type="scientific">Burkholderia cenocepacia</name>
    <dbReference type="NCBI Taxonomy" id="95486"/>
    <lineage>
        <taxon>Bacteria</taxon>
        <taxon>Pseudomonadati</taxon>
        <taxon>Pseudomonadota</taxon>
        <taxon>Betaproteobacteria</taxon>
        <taxon>Burkholderiales</taxon>
        <taxon>Burkholderiaceae</taxon>
        <taxon>Burkholderia</taxon>
        <taxon>Burkholderia cepacia complex</taxon>
    </lineage>
</organism>
<dbReference type="Proteomes" id="UP000029413">
    <property type="component" value="Chromosome 1"/>
</dbReference>
<dbReference type="Pfam" id="PF02517">
    <property type="entry name" value="Rce1-like"/>
    <property type="match status" value="1"/>
</dbReference>
<dbReference type="EMBL" id="CP007783">
    <property type="protein sequence ID" value="AIO32417.1"/>
    <property type="molecule type" value="Genomic_DNA"/>
</dbReference>
<reference evidence="3 4" key="1">
    <citation type="submission" date="2014-05" db="EMBL/GenBank/DDBJ databases">
        <authorList>
            <person name="Bishop-Lilly K.A."/>
            <person name="Broomall S.M."/>
            <person name="Chain P.S."/>
            <person name="Chertkov O."/>
            <person name="Coyne S.R."/>
            <person name="Daligault H.E."/>
            <person name="Davenport K.W."/>
            <person name="Erkkila T."/>
            <person name="Frey K.G."/>
            <person name="Gibbons H.S."/>
            <person name="Gu W."/>
            <person name="Jaissle J."/>
            <person name="Johnson S.L."/>
            <person name="Koroleva G.I."/>
            <person name="Ladner J.T."/>
            <person name="Lo C.-C."/>
            <person name="Minogue T.D."/>
            <person name="Munk C."/>
            <person name="Palacios G.F."/>
            <person name="Redden C.L."/>
            <person name="Rosenzweig C.N."/>
            <person name="Scholz M.B."/>
            <person name="Teshima H."/>
            <person name="Xu Y."/>
        </authorList>
    </citation>
    <scope>NUCLEOTIDE SEQUENCE [LARGE SCALE GENOMIC DNA]</scope>
    <source>
        <strain evidence="3 4">DDS 22E-1</strain>
    </source>
</reference>
<feature type="domain" description="CAAX prenyl protease 2/Lysostaphin resistance protein A-like" evidence="2">
    <location>
        <begin position="136"/>
        <end position="227"/>
    </location>
</feature>
<dbReference type="AlphaFoldDB" id="A0AAN0RRD2"/>
<dbReference type="InterPro" id="IPR003675">
    <property type="entry name" value="Rce1/LyrA-like_dom"/>
</dbReference>